<evidence type="ECO:0000259" key="4">
    <source>
        <dbReference type="Pfam" id="PF21075"/>
    </source>
</evidence>
<dbReference type="InterPro" id="IPR007780">
    <property type="entry name" value="NAD_Glu_DH_bac"/>
</dbReference>
<dbReference type="PANTHER" id="PTHR43403">
    <property type="entry name" value="NAD-SPECIFIC GLUTAMATE DEHYDROGENASE"/>
    <property type="match status" value="1"/>
</dbReference>
<dbReference type="InterPro" id="IPR049064">
    <property type="entry name" value="NAD_Glu_DH_ACT3"/>
</dbReference>
<feature type="region of interest" description="Disordered" evidence="1">
    <location>
        <begin position="1"/>
        <end position="25"/>
    </location>
</feature>
<keyword evidence="8" id="KW-1185">Reference proteome</keyword>
<dbReference type="Pfam" id="PF21077">
    <property type="entry name" value="GDH_ACT3"/>
    <property type="match status" value="1"/>
</dbReference>
<dbReference type="InterPro" id="IPR049062">
    <property type="entry name" value="NAD_Glu_DH_ACT2"/>
</dbReference>
<protein>
    <submittedName>
        <fullName evidence="7">NAD-glutamate dehydrogenase</fullName>
    </submittedName>
</protein>
<organism evidence="7 8">
    <name type="scientific">Kocuria subflava</name>
    <dbReference type="NCBI Taxonomy" id="1736139"/>
    <lineage>
        <taxon>Bacteria</taxon>
        <taxon>Bacillati</taxon>
        <taxon>Actinomycetota</taxon>
        <taxon>Actinomycetes</taxon>
        <taxon>Micrococcales</taxon>
        <taxon>Micrococcaceae</taxon>
        <taxon>Kocuria</taxon>
    </lineage>
</organism>
<dbReference type="InterPro" id="IPR049056">
    <property type="entry name" value="NAD_Glu_DH_HM3"/>
</dbReference>
<feature type="domain" description="NAD-glutamate dehydrogenase ACT2" evidence="5">
    <location>
        <begin position="384"/>
        <end position="472"/>
    </location>
</feature>
<dbReference type="Pfam" id="PF21079">
    <property type="entry name" value="GDH_HM2"/>
    <property type="match status" value="1"/>
</dbReference>
<dbReference type="Pfam" id="PF05088">
    <property type="entry name" value="Bac_GDH_CD"/>
    <property type="match status" value="1"/>
</dbReference>
<dbReference type="PIRSF" id="PIRSF036761">
    <property type="entry name" value="GDH_Mll4104"/>
    <property type="match status" value="1"/>
</dbReference>
<dbReference type="InterPro" id="IPR049059">
    <property type="entry name" value="NAD_Glu_DH_HM1"/>
</dbReference>
<comment type="caution">
    <text evidence="7">The sequence shown here is derived from an EMBL/GenBank/DDBJ whole genome shotgun (WGS) entry which is preliminary data.</text>
</comment>
<dbReference type="GO" id="GO:0004069">
    <property type="term" value="F:L-aspartate:2-oxoglutarate aminotransferase activity"/>
    <property type="evidence" value="ECO:0007669"/>
    <property type="project" value="InterPro"/>
</dbReference>
<feature type="domain" description="NAD-specific glutamate dehydrogenase C-terminal" evidence="3">
    <location>
        <begin position="1270"/>
        <end position="1608"/>
    </location>
</feature>
<dbReference type="InterPro" id="IPR049058">
    <property type="entry name" value="NAD_Glu_DH_HM2"/>
</dbReference>
<proteinExistence type="predicted"/>
<reference evidence="7 8" key="1">
    <citation type="submission" date="2020-02" db="EMBL/GenBank/DDBJ databases">
        <authorList>
            <person name="Sun Q."/>
        </authorList>
    </citation>
    <scope>NUCLEOTIDE SEQUENCE [LARGE SCALE GENOMIC DNA]</scope>
    <source>
        <strain evidence="7 8">YIM 13062</strain>
    </source>
</reference>
<dbReference type="InterPro" id="IPR036291">
    <property type="entry name" value="NAD(P)-bd_dom_sf"/>
</dbReference>
<sequence>MRAYYAGVSPEDLASRPSESLTERANKHRRVAQTRAPGQTLIHVDREAQRAVLYVVTEDVPYVVSTINTQIAQKWGGARLVVHPILQVTRDEDGGLGSVMEVPNFAAHSSGDTQTIPAIGGLGERAAMESWVQVVLTRELDDDAAAQLISELHPVLADVAVIARDHEAMRDSVQNLVVSLDGLARRDEQDGLHLGDVAAAQDFLRWMLDGNFVLMGIKEYDLNGPDEQLYLESRPDTGLGLLSESGRNPYRRQLTQQAQEHAKDAETLFVTKANTRSELHRSEFLDYIGIRRFNANGQVDGEHLIIGLFARKAYATPARETPWVKDKIQAVATQFGFREDSHSARDLLSIMEEYPRDELLHMSVDELAEVARGVLGLDERRVTKIFVRPDLFGRFVSAVVYLPRDRYNTSVRQRISDVLTDTYGATDVDFQVRLSSSALARVFFRLRLPGDTPPPVNMAELESRVRSAVRSWPDALVRAIGAEFSGEQAREYAYNWAEAFPPAYRADYEIDEAVADLQRCEMLSGQEPEQAAEVRVATVSDGEQDQVRLNVYLTRRLTLTEMLPMEQNLGMTVVDQKPYEITPADGREFQLYDFGVELPAGVDPVGPPEARTEDLIEEVLCAVLSGQSESDALDRLVLVERLHWRTIAVLRAYVKYLLQLGVPHSFEFMAATLLSYPGVTRAVVELFETSFDPDRFLTHDGAADDQARQQARKEAREAVSAALEEVPTLDADRFLRTLVEVVDATLRTNAYQTDRPTIALKLNPQRISAAPLPRPQFEIWVWSPRVEGTHLRFGPVSRGGLRWSDRREDFRTEVLGLVKAQMVKNAVIIPNGAKGCFFPKQLPDPSVDRGAWAAEGEEAYKEFVGALLDVTDNLEIAAGSSGNDDAGGAGDRTVPPARTVRKDGDDSYLVVAADKGTARFSDTANAISLDRGFWLGDAFASGGSVGYDHKAMGITARGAWESVKRHFFELGHDTQTQDFTVVGVGDMSGDVFGNGMLLSEHIKVVAAFDHRDIFLDPNPDPAVSYAERERLFGLTRSSWQDYDSAKISAGGGVFSREAKSVPVSEEVRALLELPESTTQLSPIELMRAILQAPADLFYNGGIGTYIKGSTETHAEVGDKANDAIRVDGQELRVKVVGEGGNLGVTQLGRIETARNGVLINTDAIDNSGGVESSDREVNIKILVDRMVTAGRLKAEARAEFIESMTDDVADLVLRTNVAQNVTLTVDRWKAADYMVTYERLMDWLEEAADLDRAIEFLPDTEPMEERIAAGETMTSPELSVLMAYAKIQLSEALIDSDLAEDPWTSTVVETYFPAPVLERFGEDLQTHPLRRQILCTMVANHMINVGGASFAFRAMDETSCTPADLAKAFLATVAIFDVDPYLDQVAHLSAEIPTELWVRMLQDQRRLVDRSVRWLISRDETSHPITDVIQRYEPIAALRSSDTVLLGHESASRDDELLAIATRQGVPEGLAREWSWMLDSYPLLDVVRLGTQAGEDLEVVGRVYFLLYDRFNIESLLKRIGELPQNTRWEALARISMREDVYSTLVAMAAQALRVDGQSPEDRVEAWESVSEAQLARLRSTLEDIAASNTGDPAGDLAALSVALRTMRAAVQD</sequence>
<dbReference type="GO" id="GO:0004352">
    <property type="term" value="F:glutamate dehydrogenase (NAD+) activity"/>
    <property type="evidence" value="ECO:0007669"/>
    <property type="project" value="InterPro"/>
</dbReference>
<dbReference type="Proteomes" id="UP000521379">
    <property type="component" value="Unassembled WGS sequence"/>
</dbReference>
<evidence type="ECO:0000259" key="2">
    <source>
        <dbReference type="Pfam" id="PF05088"/>
    </source>
</evidence>
<evidence type="ECO:0000259" key="6">
    <source>
        <dbReference type="Pfam" id="PF21077"/>
    </source>
</evidence>
<dbReference type="Pfam" id="PF21074">
    <property type="entry name" value="GDH_C"/>
    <property type="match status" value="1"/>
</dbReference>
<feature type="domain" description="NAD-glutamate dehydrogenase N-terminal ACT1" evidence="4">
    <location>
        <begin position="2"/>
        <end position="152"/>
    </location>
</feature>
<dbReference type="Pfam" id="PF21073">
    <property type="entry name" value="GDH_HM1"/>
    <property type="match status" value="1"/>
</dbReference>
<feature type="domain" description="NAD-glutamate dehydrogenase ACT3" evidence="6">
    <location>
        <begin position="541"/>
        <end position="601"/>
    </location>
</feature>
<dbReference type="Pfam" id="PF21078">
    <property type="entry name" value="GDH_HM3"/>
    <property type="match status" value="1"/>
</dbReference>
<dbReference type="RefSeq" id="WP_119932689.1">
    <property type="nucleotide sequence ID" value="NZ_JAAVUN010000007.1"/>
</dbReference>
<dbReference type="InterPro" id="IPR028971">
    <property type="entry name" value="NAD-GDH_cat"/>
</dbReference>
<dbReference type="PANTHER" id="PTHR43403:SF1">
    <property type="entry name" value="NAD-SPECIFIC GLUTAMATE DEHYDROGENASE"/>
    <property type="match status" value="1"/>
</dbReference>
<evidence type="ECO:0000256" key="1">
    <source>
        <dbReference type="SAM" id="MobiDB-lite"/>
    </source>
</evidence>
<dbReference type="InterPro" id="IPR048381">
    <property type="entry name" value="GDH_C"/>
</dbReference>
<dbReference type="Gene3D" id="3.40.50.720">
    <property type="entry name" value="NAD(P)-binding Rossmann-like Domain"/>
    <property type="match status" value="1"/>
</dbReference>
<gene>
    <name evidence="7" type="ORF">GTW58_05310</name>
</gene>
<accession>A0A846TJK8</accession>
<feature type="region of interest" description="Disordered" evidence="1">
    <location>
        <begin position="879"/>
        <end position="898"/>
    </location>
</feature>
<name>A0A846TJK8_9MICC</name>
<dbReference type="Pfam" id="PF21075">
    <property type="entry name" value="GDH_ACT1"/>
    <property type="match status" value="1"/>
</dbReference>
<dbReference type="EMBL" id="JAAVUN010000007">
    <property type="protein sequence ID" value="NKE09368.1"/>
    <property type="molecule type" value="Genomic_DNA"/>
</dbReference>
<dbReference type="SUPFAM" id="SSF51735">
    <property type="entry name" value="NAD(P)-binding Rossmann-fold domains"/>
    <property type="match status" value="1"/>
</dbReference>
<dbReference type="Pfam" id="PF21076">
    <property type="entry name" value="GDH_ACT2"/>
    <property type="match status" value="1"/>
</dbReference>
<evidence type="ECO:0000259" key="3">
    <source>
        <dbReference type="Pfam" id="PF21074"/>
    </source>
</evidence>
<evidence type="ECO:0000313" key="7">
    <source>
        <dbReference type="EMBL" id="NKE09368.1"/>
    </source>
</evidence>
<feature type="domain" description="NAD-glutamate dehydrogenase catalytic" evidence="2">
    <location>
        <begin position="719"/>
        <end position="1225"/>
    </location>
</feature>
<evidence type="ECO:0000259" key="5">
    <source>
        <dbReference type="Pfam" id="PF21076"/>
    </source>
</evidence>
<dbReference type="GO" id="GO:0006538">
    <property type="term" value="P:L-glutamate catabolic process"/>
    <property type="evidence" value="ECO:0007669"/>
    <property type="project" value="InterPro"/>
</dbReference>
<dbReference type="InterPro" id="IPR024727">
    <property type="entry name" value="NAD_Glu_DH_N_ACT1"/>
</dbReference>
<evidence type="ECO:0000313" key="8">
    <source>
        <dbReference type="Proteomes" id="UP000521379"/>
    </source>
</evidence>
<dbReference type="SUPFAM" id="SSF53223">
    <property type="entry name" value="Aminoacid dehydrogenase-like, N-terminal domain"/>
    <property type="match status" value="1"/>
</dbReference>
<dbReference type="InterPro" id="IPR046346">
    <property type="entry name" value="Aminoacid_DH-like_N_sf"/>
</dbReference>